<dbReference type="InterPro" id="IPR009744">
    <property type="entry name" value="VirC1"/>
</dbReference>
<dbReference type="InterPro" id="IPR027417">
    <property type="entry name" value="P-loop_NTPase"/>
</dbReference>
<dbReference type="Proteomes" id="UP000198925">
    <property type="component" value="Unassembled WGS sequence"/>
</dbReference>
<dbReference type="EMBL" id="FMZX01000027">
    <property type="protein sequence ID" value="SDE29968.1"/>
    <property type="molecule type" value="Genomic_DNA"/>
</dbReference>
<dbReference type="PIRSF" id="PIRSF009320">
    <property type="entry name" value="Nuc_binding_HP_1000"/>
    <property type="match status" value="1"/>
</dbReference>
<reference evidence="1 2" key="1">
    <citation type="submission" date="2016-10" db="EMBL/GenBank/DDBJ databases">
        <authorList>
            <person name="de Groot N.N."/>
        </authorList>
    </citation>
    <scope>NUCLEOTIDE SEQUENCE [LARGE SCALE GENOMIC DNA]</scope>
    <source>
        <strain evidence="1 2">CPCC 100156</strain>
    </source>
</reference>
<organism evidence="1 2">
    <name type="scientific">Belnapia rosea</name>
    <dbReference type="NCBI Taxonomy" id="938405"/>
    <lineage>
        <taxon>Bacteria</taxon>
        <taxon>Pseudomonadati</taxon>
        <taxon>Pseudomonadota</taxon>
        <taxon>Alphaproteobacteria</taxon>
        <taxon>Acetobacterales</taxon>
        <taxon>Roseomonadaceae</taxon>
        <taxon>Belnapia</taxon>
    </lineage>
</organism>
<dbReference type="PANTHER" id="PTHR13696:SF96">
    <property type="entry name" value="COBQ_COBB_MIND_PARA NUCLEOTIDE BINDING DOMAIN-CONTAINING PROTEIN"/>
    <property type="match status" value="1"/>
</dbReference>
<evidence type="ECO:0000313" key="1">
    <source>
        <dbReference type="EMBL" id="SDE29968.1"/>
    </source>
</evidence>
<gene>
    <name evidence="1" type="ORF">SAMN04487779_10276</name>
</gene>
<dbReference type="PANTHER" id="PTHR13696">
    <property type="entry name" value="P-LOOP CONTAINING NUCLEOSIDE TRIPHOSPHATE HYDROLASE"/>
    <property type="match status" value="1"/>
</dbReference>
<dbReference type="SUPFAM" id="SSF52540">
    <property type="entry name" value="P-loop containing nucleoside triphosphate hydrolases"/>
    <property type="match status" value="1"/>
</dbReference>
<dbReference type="CDD" id="cd02042">
    <property type="entry name" value="ParAB_family"/>
    <property type="match status" value="1"/>
</dbReference>
<dbReference type="AlphaFoldDB" id="A0A1G7BS81"/>
<dbReference type="RefSeq" id="WP_176849785.1">
    <property type="nucleotide sequence ID" value="NZ_FMZX01000027.1"/>
</dbReference>
<keyword evidence="2" id="KW-1185">Reference proteome</keyword>
<name>A0A1G7BS81_9PROT</name>
<dbReference type="Pfam" id="PF07015">
    <property type="entry name" value="VirC1"/>
    <property type="match status" value="1"/>
</dbReference>
<sequence length="215" mass="22608">MPILTVASSKGGSAKTTTTALLAARLAADGVSVAVVDADPNGSFARWADRYYDGPKIEVRAEADEGALARTIAHLAKEHLAVLVDTAGFASRSALLAIASADAVLIPVLPGEAEIHEAERTVQLVNDAATAARRPIPARVLVARTKRTTLARHALSELESARLPRLAASLGDRTAYASIFFGGPAVFSSGPEAEEIAALVAELRDLSWLPRPQRR</sequence>
<dbReference type="InterPro" id="IPR050678">
    <property type="entry name" value="DNA_Partitioning_ATPase"/>
</dbReference>
<accession>A0A1G7BS81</accession>
<proteinExistence type="predicted"/>
<protein>
    <submittedName>
        <fullName evidence="1">Chromosome partitioning protein</fullName>
    </submittedName>
</protein>
<evidence type="ECO:0000313" key="2">
    <source>
        <dbReference type="Proteomes" id="UP000198925"/>
    </source>
</evidence>
<dbReference type="Gene3D" id="3.40.50.300">
    <property type="entry name" value="P-loop containing nucleotide triphosphate hydrolases"/>
    <property type="match status" value="1"/>
</dbReference>